<keyword evidence="1" id="KW-1133">Transmembrane helix</keyword>
<organism evidence="3 4">
    <name type="scientific">Acetobacter persici</name>
    <dbReference type="NCBI Taxonomy" id="1076596"/>
    <lineage>
        <taxon>Bacteria</taxon>
        <taxon>Pseudomonadati</taxon>
        <taxon>Pseudomonadota</taxon>
        <taxon>Alphaproteobacteria</taxon>
        <taxon>Acetobacterales</taxon>
        <taxon>Acetobacteraceae</taxon>
        <taxon>Acetobacter</taxon>
    </lineage>
</organism>
<sequence length="221" mass="23815">MITDHTTLVIFTFFWALFAPFMINTAVLWLPVVGDIRPAPMYLAGQRAMIFLGIVTIAITGGVRAFLMSAPSLVVCMEIIGLTFALTLALLDLQDRWLPGYLTVPMLLLGLLSAQISEITSASIYGAMAFWFSITVTMVIHSIIAKRNFMSGGDMTMAAACGAWIGIDKFAVFLGLVGMTHLAFCLLSYKFGADQKGGANPEGLPLGPALALTMLVLTIFH</sequence>
<dbReference type="AlphaFoldDB" id="A0A1U9LJJ8"/>
<geneLocation type="plasmid" evidence="4">
    <name>pac1084_1</name>
</geneLocation>
<dbReference type="Pfam" id="PF01478">
    <property type="entry name" value="Peptidase_A24"/>
    <property type="match status" value="1"/>
</dbReference>
<name>A0A1U9LJJ8_9PROT</name>
<evidence type="ECO:0000256" key="1">
    <source>
        <dbReference type="SAM" id="Phobius"/>
    </source>
</evidence>
<dbReference type="KEGG" id="aper:A0U91_16650"/>
<evidence type="ECO:0000313" key="4">
    <source>
        <dbReference type="Proteomes" id="UP000189055"/>
    </source>
</evidence>
<keyword evidence="1" id="KW-0472">Membrane</keyword>
<feature type="transmembrane region" description="Helical" evidence="1">
    <location>
        <begin position="48"/>
        <end position="66"/>
    </location>
</feature>
<feature type="transmembrane region" description="Helical" evidence="1">
    <location>
        <begin position="72"/>
        <end position="91"/>
    </location>
</feature>
<dbReference type="Gene3D" id="1.20.120.1220">
    <property type="match status" value="1"/>
</dbReference>
<dbReference type="EMBL" id="CP014688">
    <property type="protein sequence ID" value="AQT06635.1"/>
    <property type="molecule type" value="Genomic_DNA"/>
</dbReference>
<dbReference type="InterPro" id="IPR000045">
    <property type="entry name" value="Prepilin_IV_endopep_pep"/>
</dbReference>
<evidence type="ECO:0000313" key="3">
    <source>
        <dbReference type="EMBL" id="AQT06635.1"/>
    </source>
</evidence>
<feature type="transmembrane region" description="Helical" evidence="1">
    <location>
        <begin position="204"/>
        <end position="220"/>
    </location>
</feature>
<reference evidence="3 4" key="1">
    <citation type="submission" date="2016-03" db="EMBL/GenBank/DDBJ databases">
        <title>Acetic acid bacteria sequencing.</title>
        <authorList>
            <person name="Brandt J."/>
            <person name="Jakob F."/>
            <person name="Vogel R.F."/>
        </authorList>
    </citation>
    <scope>NUCLEOTIDE SEQUENCE [LARGE SCALE GENOMIC DNA]</scope>
    <source>
        <strain evidence="3 4">TMW2.1084</strain>
        <plasmid evidence="4">pac1084_1</plasmid>
    </source>
</reference>
<feature type="transmembrane region" description="Helical" evidence="1">
    <location>
        <begin position="98"/>
        <end position="116"/>
    </location>
</feature>
<accession>A0A1U9LJJ8</accession>
<evidence type="ECO:0000259" key="2">
    <source>
        <dbReference type="Pfam" id="PF01478"/>
    </source>
</evidence>
<feature type="domain" description="Prepilin type IV endopeptidase peptidase" evidence="2">
    <location>
        <begin position="80"/>
        <end position="184"/>
    </location>
</feature>
<keyword evidence="3" id="KW-0614">Plasmid</keyword>
<dbReference type="GO" id="GO:0004190">
    <property type="term" value="F:aspartic-type endopeptidase activity"/>
    <property type="evidence" value="ECO:0007669"/>
    <property type="project" value="InterPro"/>
</dbReference>
<dbReference type="GO" id="GO:0016020">
    <property type="term" value="C:membrane"/>
    <property type="evidence" value="ECO:0007669"/>
    <property type="project" value="InterPro"/>
</dbReference>
<gene>
    <name evidence="3" type="ORF">A0U91_16650</name>
</gene>
<proteinExistence type="predicted"/>
<dbReference type="RefSeq" id="WP_077932260.1">
    <property type="nucleotide sequence ID" value="NZ_CP014688.1"/>
</dbReference>
<feature type="transmembrane region" description="Helical" evidence="1">
    <location>
        <begin position="157"/>
        <end position="184"/>
    </location>
</feature>
<keyword evidence="1" id="KW-0812">Transmembrane</keyword>
<protein>
    <recommendedName>
        <fullName evidence="2">Prepilin type IV endopeptidase peptidase domain-containing protein</fullName>
    </recommendedName>
</protein>
<feature type="transmembrane region" description="Helical" evidence="1">
    <location>
        <begin position="12"/>
        <end position="36"/>
    </location>
</feature>
<dbReference type="Proteomes" id="UP000189055">
    <property type="component" value="Plasmid pAC1084_1"/>
</dbReference>
<feature type="transmembrane region" description="Helical" evidence="1">
    <location>
        <begin position="122"/>
        <end position="145"/>
    </location>
</feature>